<gene>
    <name evidence="2" type="ORF">GCM10011342_27990</name>
</gene>
<sequence length="193" mass="20671">MEQALRDKLAIFSHNAEAPRPEEVRRNEKTRSTAYQDGYKAGIAEAQQSAADKTVEIESIMRSLPGMVEQLAADIEASHARAVTSVLRAALPRLANKAAADEVLAVIMETARGDNAGSVEVRASIPFSQELAPILAQITSQTNIRLVPDSGLNGYAIRLSWDGGGGEMDISGMIDKCLGLIDRALVDQGTPEK</sequence>
<proteinExistence type="predicted"/>
<organism evidence="2 3">
    <name type="scientific">Aquisalinus flavus</name>
    <dbReference type="NCBI Taxonomy" id="1526572"/>
    <lineage>
        <taxon>Bacteria</taxon>
        <taxon>Pseudomonadati</taxon>
        <taxon>Pseudomonadota</taxon>
        <taxon>Alphaproteobacteria</taxon>
        <taxon>Parvularculales</taxon>
        <taxon>Parvularculaceae</taxon>
        <taxon>Aquisalinus</taxon>
    </lineage>
</organism>
<evidence type="ECO:0008006" key="4">
    <source>
        <dbReference type="Google" id="ProtNLM"/>
    </source>
</evidence>
<reference evidence="2" key="1">
    <citation type="journal article" date="2014" name="Int. J. Syst. Evol. Microbiol.">
        <title>Complete genome sequence of Corynebacterium casei LMG S-19264T (=DSM 44701T), isolated from a smear-ripened cheese.</title>
        <authorList>
            <consortium name="US DOE Joint Genome Institute (JGI-PGF)"/>
            <person name="Walter F."/>
            <person name="Albersmeier A."/>
            <person name="Kalinowski J."/>
            <person name="Ruckert C."/>
        </authorList>
    </citation>
    <scope>NUCLEOTIDE SEQUENCE</scope>
    <source>
        <strain evidence="2">CGMCC 1.12921</strain>
    </source>
</reference>
<feature type="region of interest" description="Disordered" evidence="1">
    <location>
        <begin position="12"/>
        <end position="32"/>
    </location>
</feature>
<dbReference type="RefSeq" id="WP_188157819.1">
    <property type="nucleotide sequence ID" value="NZ_BMGH01000001.1"/>
</dbReference>
<dbReference type="EMBL" id="BMGH01000001">
    <property type="protein sequence ID" value="GGD17583.1"/>
    <property type="molecule type" value="Genomic_DNA"/>
</dbReference>
<protein>
    <recommendedName>
        <fullName evidence="4">Flagellar assembly protein FliH/Type III secretion system HrpE domain-containing protein</fullName>
    </recommendedName>
</protein>
<accession>A0A8J2V404</accession>
<feature type="compositionally biased region" description="Basic and acidic residues" evidence="1">
    <location>
        <begin position="17"/>
        <end position="31"/>
    </location>
</feature>
<dbReference type="Proteomes" id="UP000613582">
    <property type="component" value="Unassembled WGS sequence"/>
</dbReference>
<keyword evidence="3" id="KW-1185">Reference proteome</keyword>
<dbReference type="AlphaFoldDB" id="A0A8J2V404"/>
<reference evidence="2" key="2">
    <citation type="submission" date="2020-09" db="EMBL/GenBank/DDBJ databases">
        <authorList>
            <person name="Sun Q."/>
            <person name="Zhou Y."/>
        </authorList>
    </citation>
    <scope>NUCLEOTIDE SEQUENCE</scope>
    <source>
        <strain evidence="2">CGMCC 1.12921</strain>
    </source>
</reference>
<evidence type="ECO:0000313" key="2">
    <source>
        <dbReference type="EMBL" id="GGD17583.1"/>
    </source>
</evidence>
<name>A0A8J2V404_9PROT</name>
<comment type="caution">
    <text evidence="2">The sequence shown here is derived from an EMBL/GenBank/DDBJ whole genome shotgun (WGS) entry which is preliminary data.</text>
</comment>
<evidence type="ECO:0000256" key="1">
    <source>
        <dbReference type="SAM" id="MobiDB-lite"/>
    </source>
</evidence>
<evidence type="ECO:0000313" key="3">
    <source>
        <dbReference type="Proteomes" id="UP000613582"/>
    </source>
</evidence>